<dbReference type="NCBIfam" id="TIGR01894">
    <property type="entry name" value="cas_TM1795_cmr1"/>
    <property type="match status" value="1"/>
</dbReference>
<dbReference type="InterPro" id="IPR007522">
    <property type="entry name" value="CRISPR-assoc_prot_TM1795"/>
</dbReference>
<feature type="region of interest" description="Disordered" evidence="2">
    <location>
        <begin position="284"/>
        <end position="307"/>
    </location>
</feature>
<organism evidence="4 5">
    <name type="scientific">Meiothermus luteus</name>
    <dbReference type="NCBI Taxonomy" id="2026184"/>
    <lineage>
        <taxon>Bacteria</taxon>
        <taxon>Thermotogati</taxon>
        <taxon>Deinococcota</taxon>
        <taxon>Deinococci</taxon>
        <taxon>Thermales</taxon>
        <taxon>Thermaceae</taxon>
        <taxon>Meiothermus</taxon>
    </lineage>
</organism>
<comment type="caution">
    <text evidence="4">The sequence shown here is derived from an EMBL/GenBank/DDBJ whole genome shotgun (WGS) entry which is preliminary data.</text>
</comment>
<dbReference type="Proteomes" id="UP000265800">
    <property type="component" value="Unassembled WGS sequence"/>
</dbReference>
<evidence type="ECO:0000256" key="2">
    <source>
        <dbReference type="SAM" id="MobiDB-lite"/>
    </source>
</evidence>
<gene>
    <name evidence="4" type="ORF">Mlute_00339</name>
</gene>
<dbReference type="EMBL" id="QWKZ01000006">
    <property type="protein sequence ID" value="RIH89344.1"/>
    <property type="molecule type" value="Genomic_DNA"/>
</dbReference>
<sequence>MPRTVPHPPPELKKPELTTWTLKLKTITPMFGGSATPREVDPANPVRAASVRGHLRFWWRATAGAQYTSAEELFKAEEAIWGSDNVPGKVCIRILEVAASDPIPCCTYYHRRKDGGTELKTYPYFSDYPGYALFPFQGKAKRDKKTRQVAGKLRKGQDRFQGKAKRDKKTREITIIEPPSNCFKEGSVRFTLCLLFPNEVKHDVELAVAMWVRFGGIGARTRRGCGSLELIEGSLHIEDVVAQRENSLLTKAPIVCLVGKPKGKAVKAWKDAVETYKEFRQGKAFARNPGSDPKNPAKLGRSRWPEPDTIREWFPDMGWKHKPEHPARGFPRADLGLPIVFHFQEEGPEDENFVLESNYTPSSESEHELGSRFASPVITKAIKTEEGYLPAIVLLDSPHVWQAGKLTLRFEEHGQRVTEELVNLSPQEREKVLPLKQFGSKSIREALVEFVKSKGYRQV</sequence>
<reference evidence="4 5" key="1">
    <citation type="submission" date="2018-08" db="EMBL/GenBank/DDBJ databases">
        <title>Meiothermus luteus KCTC 52599 genome sequencing project.</title>
        <authorList>
            <person name="Da Costa M.S."/>
            <person name="Albuquerque L."/>
            <person name="Raposo P."/>
            <person name="Froufe H.J.C."/>
            <person name="Barroso C.S."/>
            <person name="Egas C."/>
        </authorList>
    </citation>
    <scope>NUCLEOTIDE SEQUENCE [LARGE SCALE GENOMIC DNA]</scope>
    <source>
        <strain evidence="4 5">KCTC 52599</strain>
    </source>
</reference>
<dbReference type="GO" id="GO:0051607">
    <property type="term" value="P:defense response to virus"/>
    <property type="evidence" value="ECO:0007669"/>
    <property type="project" value="UniProtKB-KW"/>
</dbReference>
<evidence type="ECO:0000259" key="3">
    <source>
        <dbReference type="Pfam" id="PF03787"/>
    </source>
</evidence>
<dbReference type="RefSeq" id="WP_245958807.1">
    <property type="nucleotide sequence ID" value="NZ_QWKZ01000006.1"/>
</dbReference>
<accession>A0A399EXQ2</accession>
<name>A0A399EXQ2_9DEIN</name>
<keyword evidence="5" id="KW-1185">Reference proteome</keyword>
<dbReference type="Pfam" id="PF03787">
    <property type="entry name" value="RAMPs"/>
    <property type="match status" value="1"/>
</dbReference>
<evidence type="ECO:0000256" key="1">
    <source>
        <dbReference type="ARBA" id="ARBA00023118"/>
    </source>
</evidence>
<dbReference type="InterPro" id="IPR005537">
    <property type="entry name" value="RAMP_III_fam"/>
</dbReference>
<dbReference type="AlphaFoldDB" id="A0A399EXQ2"/>
<evidence type="ECO:0000313" key="5">
    <source>
        <dbReference type="Proteomes" id="UP000265800"/>
    </source>
</evidence>
<keyword evidence="1" id="KW-0051">Antiviral defense</keyword>
<protein>
    <submittedName>
        <fullName evidence="4">CRISPR type III-B/RAMP module RAMP protein Cmr1</fullName>
    </submittedName>
</protein>
<evidence type="ECO:0000313" key="4">
    <source>
        <dbReference type="EMBL" id="RIH89344.1"/>
    </source>
</evidence>
<feature type="domain" description="CRISPR type III-associated protein" evidence="3">
    <location>
        <begin position="23"/>
        <end position="229"/>
    </location>
</feature>
<proteinExistence type="predicted"/>